<feature type="compositionally biased region" description="Basic and acidic residues" evidence="5">
    <location>
        <begin position="13"/>
        <end position="25"/>
    </location>
</feature>
<evidence type="ECO:0000313" key="8">
    <source>
        <dbReference type="RefSeq" id="XP_014663145.1"/>
    </source>
</evidence>
<dbReference type="PANTHER" id="PTHR18921">
    <property type="entry name" value="MYOSIN HEAVY CHAIN - RELATED"/>
    <property type="match status" value="1"/>
</dbReference>
<evidence type="ECO:0000313" key="7">
    <source>
        <dbReference type="Proteomes" id="UP000695022"/>
    </source>
</evidence>
<accession>A0ABM1DT74</accession>
<dbReference type="PANTHER" id="PTHR18921:SF2">
    <property type="entry name" value="THYROID RECEPTOR-INTERACTING PROTEIN 11"/>
    <property type="match status" value="1"/>
</dbReference>
<feature type="coiled-coil region" evidence="4">
    <location>
        <begin position="220"/>
        <end position="269"/>
    </location>
</feature>
<reference evidence="8" key="1">
    <citation type="submission" date="2025-08" db="UniProtKB">
        <authorList>
            <consortium name="RefSeq"/>
        </authorList>
    </citation>
    <scope>IDENTIFICATION</scope>
</reference>
<keyword evidence="7" id="KW-1185">Reference proteome</keyword>
<sequence>MTNAVESCEINDVKQKAHDSEERQSDQLSENGMLKETNNRLMMAMQEKDFELKALQEKVATLTELLQQTEGAGSTADNVQQLLAESERMQAQAQTFQHERDQVMLALKQRQVETGQLQSQVRSLSERERKLQAELERLREHLLQVEQSYTEEALQAEGREKDLRNRLAAAETKLTSSSSAAQNVSLQASLQIESLQEQLRVIAEQRDGTAAQLRASQTQAQQHAASLHNLELVLEQFQRDREAALGAEVDKWQQQLADREEDVITLKTQLSAMQNKVLSMEEALDAGQRLSEQVDRNAELITSLRQTVQEKEAEIEELHNHIIRFQTHEEGKVDKLIIKNLFLGYYTTPISKRTEVIRLIASVLNFTQDEIAKATGEGQGSSWLPGFLRRSSPGPQATPPNTPSRSTMARDDADKSSFSQMFIKFLEVESTPKATLRLPAEQMAQELHTKTHNPFISAMSTVPPAGSRAVRQRPPERHLLMKSLNDTLPTFQPVPVDGKMDSAIIKTVLQPQP</sequence>
<dbReference type="InterPro" id="IPR019459">
    <property type="entry name" value="GRAB"/>
</dbReference>
<gene>
    <name evidence="8" type="primary">LOC106805889</name>
</gene>
<dbReference type="InterPro" id="IPR000237">
    <property type="entry name" value="GRIP_dom"/>
</dbReference>
<evidence type="ECO:0000256" key="5">
    <source>
        <dbReference type="SAM" id="MobiDB-lite"/>
    </source>
</evidence>
<comment type="subcellular location">
    <subcellularLocation>
        <location evidence="1">Golgi apparatus</location>
    </subcellularLocation>
</comment>
<organism evidence="7 8">
    <name type="scientific">Priapulus caudatus</name>
    <name type="common">Priapulid worm</name>
    <dbReference type="NCBI Taxonomy" id="37621"/>
    <lineage>
        <taxon>Eukaryota</taxon>
        <taxon>Metazoa</taxon>
        <taxon>Ecdysozoa</taxon>
        <taxon>Scalidophora</taxon>
        <taxon>Priapulida</taxon>
        <taxon>Priapulimorpha</taxon>
        <taxon>Priapulimorphida</taxon>
        <taxon>Priapulidae</taxon>
        <taxon>Priapulus</taxon>
    </lineage>
</organism>
<evidence type="ECO:0000256" key="4">
    <source>
        <dbReference type="SAM" id="Coils"/>
    </source>
</evidence>
<dbReference type="Pfam" id="PF10375">
    <property type="entry name" value="GRAB"/>
    <property type="match status" value="1"/>
</dbReference>
<dbReference type="GeneID" id="106805889"/>
<feature type="region of interest" description="Disordered" evidence="5">
    <location>
        <begin position="13"/>
        <end position="33"/>
    </location>
</feature>
<evidence type="ECO:0000256" key="2">
    <source>
        <dbReference type="ARBA" id="ARBA00023034"/>
    </source>
</evidence>
<evidence type="ECO:0000256" key="3">
    <source>
        <dbReference type="ARBA" id="ARBA00023054"/>
    </source>
</evidence>
<dbReference type="Proteomes" id="UP000695022">
    <property type="component" value="Unplaced"/>
</dbReference>
<feature type="coiled-coil region" evidence="4">
    <location>
        <begin position="45"/>
        <end position="173"/>
    </location>
</feature>
<name>A0ABM1DT74_PRICU</name>
<proteinExistence type="predicted"/>
<protein>
    <submittedName>
        <fullName evidence="8">Thyroid receptor-interacting protein 11-like</fullName>
    </submittedName>
</protein>
<dbReference type="PROSITE" id="PS50913">
    <property type="entry name" value="GRIP"/>
    <property type="match status" value="1"/>
</dbReference>
<feature type="domain" description="GRIP" evidence="6">
    <location>
        <begin position="328"/>
        <end position="377"/>
    </location>
</feature>
<evidence type="ECO:0000256" key="1">
    <source>
        <dbReference type="ARBA" id="ARBA00004555"/>
    </source>
</evidence>
<evidence type="ECO:0000259" key="6">
    <source>
        <dbReference type="PROSITE" id="PS50913"/>
    </source>
</evidence>
<dbReference type="RefSeq" id="XP_014663145.1">
    <property type="nucleotide sequence ID" value="XM_014807659.1"/>
</dbReference>
<keyword evidence="3 4" id="KW-0175">Coiled coil</keyword>
<feature type="region of interest" description="Disordered" evidence="5">
    <location>
        <begin position="376"/>
        <end position="413"/>
    </location>
</feature>
<keyword evidence="2" id="KW-0333">Golgi apparatus</keyword>